<protein>
    <submittedName>
        <fullName evidence="2">Uncharacterized protein</fullName>
    </submittedName>
</protein>
<accession>A0A9P0CRH8</accession>
<organism evidence="2 3">
    <name type="scientific">Psylliodes chrysocephalus</name>
    <dbReference type="NCBI Taxonomy" id="3402493"/>
    <lineage>
        <taxon>Eukaryota</taxon>
        <taxon>Metazoa</taxon>
        <taxon>Ecdysozoa</taxon>
        <taxon>Arthropoda</taxon>
        <taxon>Hexapoda</taxon>
        <taxon>Insecta</taxon>
        <taxon>Pterygota</taxon>
        <taxon>Neoptera</taxon>
        <taxon>Endopterygota</taxon>
        <taxon>Coleoptera</taxon>
        <taxon>Polyphaga</taxon>
        <taxon>Cucujiformia</taxon>
        <taxon>Chrysomeloidea</taxon>
        <taxon>Chrysomelidae</taxon>
        <taxon>Galerucinae</taxon>
        <taxon>Alticini</taxon>
        <taxon>Psylliodes</taxon>
    </lineage>
</organism>
<sequence length="161" mass="18438">MKKSGNELKQHKPFKLQAAVQASSTSGRSHTLNAIQVPESIITKKLSRKVSKKISNRKRKERGKRRERNNGRSDYISRQVTSLNLLANGKNICQDKRILSWLKGYKLPFIQKPKQKYPLVSKELSNSEKSQIRSEINHILEIKVIKECLSSNIKICSPTNI</sequence>
<keyword evidence="3" id="KW-1185">Reference proteome</keyword>
<dbReference type="Proteomes" id="UP001153636">
    <property type="component" value="Chromosome 18"/>
</dbReference>
<evidence type="ECO:0000313" key="3">
    <source>
        <dbReference type="Proteomes" id="UP001153636"/>
    </source>
</evidence>
<dbReference type="AlphaFoldDB" id="A0A9P0CRH8"/>
<feature type="compositionally biased region" description="Basic residues" evidence="1">
    <location>
        <begin position="48"/>
        <end position="67"/>
    </location>
</feature>
<evidence type="ECO:0000256" key="1">
    <source>
        <dbReference type="SAM" id="MobiDB-lite"/>
    </source>
</evidence>
<proteinExistence type="predicted"/>
<feature type="compositionally biased region" description="Polar residues" evidence="1">
    <location>
        <begin position="20"/>
        <end position="34"/>
    </location>
</feature>
<dbReference type="EMBL" id="OV651830">
    <property type="protein sequence ID" value="CAH1105248.1"/>
    <property type="molecule type" value="Genomic_DNA"/>
</dbReference>
<name>A0A9P0CRH8_9CUCU</name>
<feature type="compositionally biased region" description="Basic and acidic residues" evidence="1">
    <location>
        <begin position="1"/>
        <end position="10"/>
    </location>
</feature>
<feature type="region of interest" description="Disordered" evidence="1">
    <location>
        <begin position="48"/>
        <end position="74"/>
    </location>
</feature>
<reference evidence="2" key="1">
    <citation type="submission" date="2022-01" db="EMBL/GenBank/DDBJ databases">
        <authorList>
            <person name="King R."/>
        </authorList>
    </citation>
    <scope>NUCLEOTIDE SEQUENCE</scope>
</reference>
<gene>
    <name evidence="2" type="ORF">PSYICH_LOCUS5680</name>
</gene>
<dbReference type="OrthoDB" id="2348824at2759"/>
<evidence type="ECO:0000313" key="2">
    <source>
        <dbReference type="EMBL" id="CAH1105248.1"/>
    </source>
</evidence>
<feature type="region of interest" description="Disordered" evidence="1">
    <location>
        <begin position="1"/>
        <end position="34"/>
    </location>
</feature>